<dbReference type="RefSeq" id="WP_190478693.1">
    <property type="nucleotide sequence ID" value="NZ_JACJSG010000057.1"/>
</dbReference>
<gene>
    <name evidence="1" type="ORF">H6G83_29370</name>
</gene>
<evidence type="ECO:0000313" key="2">
    <source>
        <dbReference type="Proteomes" id="UP000661112"/>
    </source>
</evidence>
<protein>
    <submittedName>
        <fullName evidence="1">Uncharacterized protein</fullName>
    </submittedName>
</protein>
<dbReference type="EMBL" id="JACJSG010000057">
    <property type="protein sequence ID" value="MBD2504667.1"/>
    <property type="molecule type" value="Genomic_DNA"/>
</dbReference>
<evidence type="ECO:0000313" key="1">
    <source>
        <dbReference type="EMBL" id="MBD2504667.1"/>
    </source>
</evidence>
<keyword evidence="2" id="KW-1185">Reference proteome</keyword>
<name>A0ABR8DEP0_9NOST</name>
<accession>A0ABR8DEP0</accession>
<dbReference type="Proteomes" id="UP000661112">
    <property type="component" value="Unassembled WGS sequence"/>
</dbReference>
<sequence>MEPVISIPQHWRHPLYAFGQRTEYGVIIGMKYYAPDTYLGSEYGAGWRYVMLPDKNQEDEEHRVENEIRLLTSEELKTQLQEEIHYYSRQLEHLNTELSAIPVTVTIAAAESTVQNEAPTQPQKKSWDSPPTLQSFIDAAQLILREIAKHPDYQALDYQPDLTLGDAQTALDYLQSGLEENQKFDITSNIFPED</sequence>
<organism evidence="1 2">
    <name type="scientific">Anabaena azotica FACHB-119</name>
    <dbReference type="NCBI Taxonomy" id="947527"/>
    <lineage>
        <taxon>Bacteria</taxon>
        <taxon>Bacillati</taxon>
        <taxon>Cyanobacteriota</taxon>
        <taxon>Cyanophyceae</taxon>
        <taxon>Nostocales</taxon>
        <taxon>Nostocaceae</taxon>
        <taxon>Anabaena</taxon>
        <taxon>Anabaena azotica</taxon>
    </lineage>
</organism>
<proteinExistence type="predicted"/>
<comment type="caution">
    <text evidence="1">The sequence shown here is derived from an EMBL/GenBank/DDBJ whole genome shotgun (WGS) entry which is preliminary data.</text>
</comment>
<reference evidence="1 2" key="1">
    <citation type="journal article" date="2020" name="ISME J.">
        <title>Comparative genomics reveals insights into cyanobacterial evolution and habitat adaptation.</title>
        <authorList>
            <person name="Chen M.Y."/>
            <person name="Teng W.K."/>
            <person name="Zhao L."/>
            <person name="Hu C.X."/>
            <person name="Zhou Y.K."/>
            <person name="Han B.P."/>
            <person name="Song L.R."/>
            <person name="Shu W.S."/>
        </authorList>
    </citation>
    <scope>NUCLEOTIDE SEQUENCE [LARGE SCALE GENOMIC DNA]</scope>
    <source>
        <strain evidence="1 2">FACHB-119</strain>
    </source>
</reference>